<keyword evidence="3" id="KW-1185">Reference proteome</keyword>
<keyword evidence="1" id="KW-0732">Signal</keyword>
<evidence type="ECO:0000313" key="4">
    <source>
        <dbReference type="RefSeq" id="XP_055873312.1"/>
    </source>
</evidence>
<dbReference type="GeneID" id="106075208"/>
<dbReference type="Pfam" id="PF17517">
    <property type="entry name" value="IgGFc_binding"/>
    <property type="match status" value="1"/>
</dbReference>
<proteinExistence type="predicted"/>
<sequence length="623" mass="67786">MVKIFKSPTSFKMSWLLLATLCFLSVQMSQSDDNQKRMSTVGKWHMFALPKLFSSEKIVEMIILTNGPFPVKCTYQVLEQESKVDPLSIDLANKNNIIDISTYSKSEAISVPSINVTTSVDSSVLLYIAKSPSLSALVKLLPVQYWGKEYYAVSLVNSPTILITPSELNTTVVITLLSNYNIENRTASTKEDTYTLDNFMTHSISICEVEEATSFTGTHIVADKKIGVISGSCFSRELRVGCEKDNVAIADVGLENILPVEYFGLEFMTFTPTNNETSKKSNIVGEVIVVASRSNTKVTFMSGSSSNVSNLDVAGNSTRILNLEPQVIKSNFPVMATYAMYGSCEANLGAPSLTVLIPTFLYSTFYEISIRNPMEEGWSFVVIFKGTADSLFETNLGQVKAQDVQGVRGQTSWSSGFIPIENSSFVYMPGSPAFGCYVQYVKSNTGAITYVDVLNSTDEKTTPAPKVLTTVVTLPPVQTTAQPKITTAQPVMTTGGCTISLLIIPGDNIDNDCDGAVDEELANGKDDDGDGKVDEDLAQLIATMTQEQPVSNYSTIKTETHSVSAEILVFNTTVRNTLLDRSTSAPLKSTLVLVVGLPLLQVMYFLGTRSAAANLNIDEKASR</sequence>
<name>A0A9W2ZEC6_BIOGL</name>
<protein>
    <submittedName>
        <fullName evidence="4">Uncharacterized protein LOC106075208</fullName>
    </submittedName>
</protein>
<gene>
    <name evidence="4" type="primary">LOC106075208</name>
</gene>
<evidence type="ECO:0000256" key="1">
    <source>
        <dbReference type="SAM" id="SignalP"/>
    </source>
</evidence>
<dbReference type="InterPro" id="IPR035234">
    <property type="entry name" value="IgGFc-bd_N"/>
</dbReference>
<dbReference type="PANTHER" id="PTHR46534">
    <property type="entry name" value="IGGFC_BINDING DOMAIN-CONTAINING PROTEIN"/>
    <property type="match status" value="1"/>
</dbReference>
<organism evidence="3 4">
    <name type="scientific">Biomphalaria glabrata</name>
    <name type="common">Bloodfluke planorb</name>
    <name type="synonym">Freshwater snail</name>
    <dbReference type="NCBI Taxonomy" id="6526"/>
    <lineage>
        <taxon>Eukaryota</taxon>
        <taxon>Metazoa</taxon>
        <taxon>Spiralia</taxon>
        <taxon>Lophotrochozoa</taxon>
        <taxon>Mollusca</taxon>
        <taxon>Gastropoda</taxon>
        <taxon>Heterobranchia</taxon>
        <taxon>Euthyneura</taxon>
        <taxon>Panpulmonata</taxon>
        <taxon>Hygrophila</taxon>
        <taxon>Lymnaeoidea</taxon>
        <taxon>Planorbidae</taxon>
        <taxon>Biomphalaria</taxon>
    </lineage>
</organism>
<evidence type="ECO:0000259" key="2">
    <source>
        <dbReference type="Pfam" id="PF17517"/>
    </source>
</evidence>
<evidence type="ECO:0000313" key="3">
    <source>
        <dbReference type="Proteomes" id="UP001165740"/>
    </source>
</evidence>
<dbReference type="AlphaFoldDB" id="A0A9W2ZEC6"/>
<dbReference type="OrthoDB" id="10370743at2759"/>
<reference evidence="4" key="1">
    <citation type="submission" date="2025-08" db="UniProtKB">
        <authorList>
            <consortium name="RefSeq"/>
        </authorList>
    </citation>
    <scope>IDENTIFICATION</scope>
</reference>
<feature type="domain" description="IgGFc-binding protein N-terminal" evidence="2">
    <location>
        <begin position="140"/>
        <end position="436"/>
    </location>
</feature>
<feature type="signal peptide" evidence="1">
    <location>
        <begin position="1"/>
        <end position="31"/>
    </location>
</feature>
<feature type="chain" id="PRO_5040886056" evidence="1">
    <location>
        <begin position="32"/>
        <end position="623"/>
    </location>
</feature>
<accession>A0A9W2ZEC6</accession>
<dbReference type="RefSeq" id="XP_055873312.1">
    <property type="nucleotide sequence ID" value="XM_056017337.1"/>
</dbReference>
<dbReference type="PANTHER" id="PTHR46534:SF1">
    <property type="entry name" value="IGGFC-BINDING PROTEIN N-TERMINAL DOMAIN-CONTAINING PROTEIN"/>
    <property type="match status" value="1"/>
</dbReference>
<dbReference type="Proteomes" id="UP001165740">
    <property type="component" value="Chromosome 18"/>
</dbReference>